<evidence type="ECO:0000313" key="6">
    <source>
        <dbReference type="EMBL" id="CAG5122061.1"/>
    </source>
</evidence>
<dbReference type="PANTHER" id="PTHR15228">
    <property type="entry name" value="SPERMATHECAL PHYSIOLOGY VARIANT"/>
    <property type="match status" value="1"/>
</dbReference>
<dbReference type="EMBL" id="CAJHNH020001224">
    <property type="protein sequence ID" value="CAG5122061.1"/>
    <property type="molecule type" value="Genomic_DNA"/>
</dbReference>
<feature type="non-terminal residue" evidence="6">
    <location>
        <position position="443"/>
    </location>
</feature>
<sequence length="443" mass="50537">PEEDARVVIHEGLGEVLSILNPVMQHYSALQSPDIFTAARNLIAMIKDHDYEEDMTAQNVRDFCDAIDQLALTFSSSVSEYLMGDMGPQLVMDLKTKSMNNISSEERIVSHDQTESVRMSPEEIDAILVGLDKGLSLALQRAKVWSRYIADVITYIERKTQLELDYAKNLSRLANAVQNSLKKEVFLPLQSVYCTALAQDVEFASNLQATQAVLHTHKFVEPLTLRRTEHDKVYKSVKEQWHRECKKMNDSVTNLRKAYSHYLNRQQDHERARDLALKADGEKQEKRRKAEEEAMHKAAEAETTYKACVAEANYRQQQLFKVKGELLAKIREQIQLCDQVLKDVTMEYFKLYNIVLSPLPLQYQTLCESSRNYQPGSQYAEYVRRLPGTNASCQPEVFVFEPYMQGQKSSSSGEARKESFHSNGSASDNLHSPEGSPVISPRR</sequence>
<organism evidence="6 7">
    <name type="scientific">Candidula unifasciata</name>
    <dbReference type="NCBI Taxonomy" id="100452"/>
    <lineage>
        <taxon>Eukaryota</taxon>
        <taxon>Metazoa</taxon>
        <taxon>Spiralia</taxon>
        <taxon>Lophotrochozoa</taxon>
        <taxon>Mollusca</taxon>
        <taxon>Gastropoda</taxon>
        <taxon>Heterobranchia</taxon>
        <taxon>Euthyneura</taxon>
        <taxon>Panpulmonata</taxon>
        <taxon>Eupulmonata</taxon>
        <taxon>Stylommatophora</taxon>
        <taxon>Helicina</taxon>
        <taxon>Helicoidea</taxon>
        <taxon>Geomitridae</taxon>
        <taxon>Candidula</taxon>
    </lineage>
</organism>
<dbReference type="PANTHER" id="PTHR15228:SF25">
    <property type="entry name" value="F-BAR DOMAIN-CONTAINING PROTEIN"/>
    <property type="match status" value="1"/>
</dbReference>
<proteinExistence type="predicted"/>
<keyword evidence="2 3" id="KW-0175">Coiled coil</keyword>
<keyword evidence="1" id="KW-0343">GTPase activation</keyword>
<reference evidence="6" key="1">
    <citation type="submission" date="2021-04" db="EMBL/GenBank/DDBJ databases">
        <authorList>
            <consortium name="Molecular Ecology Group"/>
        </authorList>
    </citation>
    <scope>NUCLEOTIDE SEQUENCE</scope>
</reference>
<feature type="compositionally biased region" description="Polar residues" evidence="4">
    <location>
        <begin position="421"/>
        <end position="430"/>
    </location>
</feature>
<dbReference type="InterPro" id="IPR027267">
    <property type="entry name" value="AH/BAR_dom_sf"/>
</dbReference>
<dbReference type="GO" id="GO:0005096">
    <property type="term" value="F:GTPase activator activity"/>
    <property type="evidence" value="ECO:0007669"/>
    <property type="project" value="UniProtKB-KW"/>
</dbReference>
<gene>
    <name evidence="6" type="ORF">CUNI_LOCUS7619</name>
</gene>
<dbReference type="Pfam" id="PF24235">
    <property type="entry name" value="RHG29_45_N"/>
    <property type="match status" value="1"/>
</dbReference>
<evidence type="ECO:0000256" key="1">
    <source>
        <dbReference type="ARBA" id="ARBA00022468"/>
    </source>
</evidence>
<dbReference type="Pfam" id="PF22699">
    <property type="entry name" value="GMIP-like_FCH"/>
    <property type="match status" value="1"/>
</dbReference>
<dbReference type="InterPro" id="IPR057028">
    <property type="entry name" value="RHG29_45_N"/>
</dbReference>
<dbReference type="InterPro" id="IPR031160">
    <property type="entry name" value="F_BAR_dom"/>
</dbReference>
<dbReference type="PROSITE" id="PS51741">
    <property type="entry name" value="F_BAR"/>
    <property type="match status" value="1"/>
</dbReference>
<dbReference type="InterPro" id="IPR051025">
    <property type="entry name" value="RhoGAP"/>
</dbReference>
<evidence type="ECO:0000313" key="7">
    <source>
        <dbReference type="Proteomes" id="UP000678393"/>
    </source>
</evidence>
<name>A0A8S3Z4H2_9EUPU</name>
<evidence type="ECO:0000256" key="4">
    <source>
        <dbReference type="SAM" id="MobiDB-lite"/>
    </source>
</evidence>
<dbReference type="Proteomes" id="UP000678393">
    <property type="component" value="Unassembled WGS sequence"/>
</dbReference>
<comment type="caution">
    <text evidence="6">The sequence shown here is derived from an EMBL/GenBank/DDBJ whole genome shotgun (WGS) entry which is preliminary data.</text>
</comment>
<dbReference type="SMART" id="SM00055">
    <property type="entry name" value="FCH"/>
    <property type="match status" value="1"/>
</dbReference>
<dbReference type="GO" id="GO:0051056">
    <property type="term" value="P:regulation of small GTPase mediated signal transduction"/>
    <property type="evidence" value="ECO:0007669"/>
    <property type="project" value="UniProtKB-ARBA"/>
</dbReference>
<dbReference type="OrthoDB" id="79452at2759"/>
<evidence type="ECO:0000256" key="3">
    <source>
        <dbReference type="PROSITE-ProRule" id="PRU01077"/>
    </source>
</evidence>
<evidence type="ECO:0000256" key="2">
    <source>
        <dbReference type="ARBA" id="ARBA00023054"/>
    </source>
</evidence>
<accession>A0A8S3Z4H2</accession>
<feature type="non-terminal residue" evidence="6">
    <location>
        <position position="1"/>
    </location>
</feature>
<dbReference type="Gene3D" id="1.20.1270.60">
    <property type="entry name" value="Arfaptin homology (AH) domain/BAR domain"/>
    <property type="match status" value="1"/>
</dbReference>
<feature type="region of interest" description="Disordered" evidence="4">
    <location>
        <begin position="405"/>
        <end position="443"/>
    </location>
</feature>
<feature type="domain" description="F-BAR" evidence="5">
    <location>
        <begin position="122"/>
        <end position="378"/>
    </location>
</feature>
<dbReference type="InterPro" id="IPR054713">
    <property type="entry name" value="GMIP/FCHO2-like_FCH"/>
</dbReference>
<keyword evidence="7" id="KW-1185">Reference proteome</keyword>
<dbReference type="InterPro" id="IPR001060">
    <property type="entry name" value="FCH_dom"/>
</dbReference>
<dbReference type="AlphaFoldDB" id="A0A8S3Z4H2"/>
<evidence type="ECO:0000259" key="5">
    <source>
        <dbReference type="PROSITE" id="PS51741"/>
    </source>
</evidence>
<protein>
    <recommendedName>
        <fullName evidence="5">F-BAR domain-containing protein</fullName>
    </recommendedName>
</protein>
<dbReference type="SUPFAM" id="SSF103657">
    <property type="entry name" value="BAR/IMD domain-like"/>
    <property type="match status" value="1"/>
</dbReference>